<dbReference type="PANTHER" id="PTHR24220">
    <property type="entry name" value="IMPORT ATP-BINDING PROTEIN"/>
    <property type="match status" value="1"/>
</dbReference>
<dbReference type="Gene3D" id="3.40.50.300">
    <property type="entry name" value="P-loop containing nucleotide triphosphate hydrolases"/>
    <property type="match status" value="1"/>
</dbReference>
<dbReference type="GO" id="GO:0022857">
    <property type="term" value="F:transmembrane transporter activity"/>
    <property type="evidence" value="ECO:0007669"/>
    <property type="project" value="UniProtKB-ARBA"/>
</dbReference>
<evidence type="ECO:0000256" key="4">
    <source>
        <dbReference type="ARBA" id="ARBA00038388"/>
    </source>
</evidence>
<keyword evidence="3" id="KW-0067">ATP-binding</keyword>
<sequence length="224" mass="24171">MNVLKASKLSRSFRAGDEEVWALRDVDLEVRAGEFVAVMGPSGSGKSTLISLLAGLESPTSGEVWLGGEPLHQQSDEAISRLRRTRVGFVFQSYNLVPVLTLEENVALPFLLEGTPPASYAAKVAAALASVELTHRAKHLPDRVSGGERQRAAVARALVAEPILIFADEPTGALDREKGQGVLTLLRRACTEQGRTVVMVTHDDEAAGRADRIIRLRDGRLEAP</sequence>
<dbReference type="FunFam" id="3.40.50.300:FF:000032">
    <property type="entry name" value="Export ABC transporter ATP-binding protein"/>
    <property type="match status" value="1"/>
</dbReference>
<protein>
    <recommendedName>
        <fullName evidence="5">ABC transporter domain-containing protein</fullName>
    </recommendedName>
</protein>
<evidence type="ECO:0000313" key="6">
    <source>
        <dbReference type="EMBL" id="KFA91509.1"/>
    </source>
</evidence>
<evidence type="ECO:0000256" key="1">
    <source>
        <dbReference type="ARBA" id="ARBA00022448"/>
    </source>
</evidence>
<dbReference type="InterPro" id="IPR003593">
    <property type="entry name" value="AAA+_ATPase"/>
</dbReference>
<dbReference type="PROSITE" id="PS00211">
    <property type="entry name" value="ABC_TRANSPORTER_1"/>
    <property type="match status" value="1"/>
</dbReference>
<keyword evidence="1" id="KW-0813">Transport</keyword>
<dbReference type="Pfam" id="PF00005">
    <property type="entry name" value="ABC_tran"/>
    <property type="match status" value="1"/>
</dbReference>
<dbReference type="GO" id="GO:0005524">
    <property type="term" value="F:ATP binding"/>
    <property type="evidence" value="ECO:0007669"/>
    <property type="project" value="UniProtKB-KW"/>
</dbReference>
<dbReference type="InterPro" id="IPR017911">
    <property type="entry name" value="MacB-like_ATP-bd"/>
</dbReference>
<gene>
    <name evidence="6" type="ORF">Q664_22185</name>
</gene>
<accession>A0A084SSS4</accession>
<dbReference type="CDD" id="cd03255">
    <property type="entry name" value="ABC_MJ0796_LolCDE_FtsE"/>
    <property type="match status" value="1"/>
</dbReference>
<dbReference type="EMBL" id="JPMI01000142">
    <property type="protein sequence ID" value="KFA91509.1"/>
    <property type="molecule type" value="Genomic_DNA"/>
</dbReference>
<reference evidence="6 7" key="1">
    <citation type="submission" date="2014-07" db="EMBL/GenBank/DDBJ databases">
        <title>Draft Genome Sequence of Gephyronic Acid Producer, Cystobacter violaceus Strain Cb vi76.</title>
        <authorList>
            <person name="Stevens D.C."/>
            <person name="Young J."/>
            <person name="Carmichael R."/>
            <person name="Tan J."/>
            <person name="Taylor R.E."/>
        </authorList>
    </citation>
    <scope>NUCLEOTIDE SEQUENCE [LARGE SCALE GENOMIC DNA]</scope>
    <source>
        <strain evidence="6 7">Cb vi76</strain>
    </source>
</reference>
<comment type="caution">
    <text evidence="6">The sequence shown here is derived from an EMBL/GenBank/DDBJ whole genome shotgun (WGS) entry which is preliminary data.</text>
</comment>
<keyword evidence="2" id="KW-0547">Nucleotide-binding</keyword>
<evidence type="ECO:0000256" key="3">
    <source>
        <dbReference type="ARBA" id="ARBA00022840"/>
    </source>
</evidence>
<proteinExistence type="inferred from homology"/>
<dbReference type="InterPro" id="IPR027417">
    <property type="entry name" value="P-loop_NTPase"/>
</dbReference>
<dbReference type="GO" id="GO:0016887">
    <property type="term" value="F:ATP hydrolysis activity"/>
    <property type="evidence" value="ECO:0007669"/>
    <property type="project" value="InterPro"/>
</dbReference>
<evidence type="ECO:0000256" key="2">
    <source>
        <dbReference type="ARBA" id="ARBA00022741"/>
    </source>
</evidence>
<dbReference type="Proteomes" id="UP000028547">
    <property type="component" value="Unassembled WGS sequence"/>
</dbReference>
<dbReference type="PROSITE" id="PS50893">
    <property type="entry name" value="ABC_TRANSPORTER_2"/>
    <property type="match status" value="1"/>
</dbReference>
<dbReference type="InterPro" id="IPR003439">
    <property type="entry name" value="ABC_transporter-like_ATP-bd"/>
</dbReference>
<dbReference type="GO" id="GO:0098796">
    <property type="term" value="C:membrane protein complex"/>
    <property type="evidence" value="ECO:0007669"/>
    <property type="project" value="UniProtKB-ARBA"/>
</dbReference>
<dbReference type="RefSeq" id="WP_043398689.1">
    <property type="nucleotide sequence ID" value="NZ_JPMI01000142.1"/>
</dbReference>
<feature type="domain" description="ABC transporter" evidence="5">
    <location>
        <begin position="4"/>
        <end position="224"/>
    </location>
</feature>
<dbReference type="GO" id="GO:0005886">
    <property type="term" value="C:plasma membrane"/>
    <property type="evidence" value="ECO:0007669"/>
    <property type="project" value="TreeGrafter"/>
</dbReference>
<evidence type="ECO:0000313" key="7">
    <source>
        <dbReference type="Proteomes" id="UP000028547"/>
    </source>
</evidence>
<dbReference type="InterPro" id="IPR015854">
    <property type="entry name" value="ABC_transpr_LolD-like"/>
</dbReference>
<evidence type="ECO:0000259" key="5">
    <source>
        <dbReference type="PROSITE" id="PS50893"/>
    </source>
</evidence>
<organism evidence="6 7">
    <name type="scientific">Archangium violaceum Cb vi76</name>
    <dbReference type="NCBI Taxonomy" id="1406225"/>
    <lineage>
        <taxon>Bacteria</taxon>
        <taxon>Pseudomonadati</taxon>
        <taxon>Myxococcota</taxon>
        <taxon>Myxococcia</taxon>
        <taxon>Myxococcales</taxon>
        <taxon>Cystobacterineae</taxon>
        <taxon>Archangiaceae</taxon>
        <taxon>Archangium</taxon>
    </lineage>
</organism>
<comment type="similarity">
    <text evidence="4">Belongs to the ABC transporter superfamily. Macrolide exporter (TC 3.A.1.122) family.</text>
</comment>
<name>A0A084SSS4_9BACT</name>
<dbReference type="SMART" id="SM00382">
    <property type="entry name" value="AAA"/>
    <property type="match status" value="1"/>
</dbReference>
<dbReference type="AlphaFoldDB" id="A0A084SSS4"/>
<dbReference type="SUPFAM" id="SSF52540">
    <property type="entry name" value="P-loop containing nucleoside triphosphate hydrolases"/>
    <property type="match status" value="1"/>
</dbReference>
<dbReference type="InterPro" id="IPR017871">
    <property type="entry name" value="ABC_transporter-like_CS"/>
</dbReference>